<reference evidence="4 5" key="1">
    <citation type="journal article" date="2009" name="Stand. Genomic Sci.">
        <title>Complete genome sequence of Acidimicrobium ferrooxidans type strain (ICP).</title>
        <authorList>
            <person name="Clum A."/>
            <person name="Nolan M."/>
            <person name="Lang E."/>
            <person name="Glavina Del Rio T."/>
            <person name="Tice H."/>
            <person name="Copeland A."/>
            <person name="Cheng J.F."/>
            <person name="Lucas S."/>
            <person name="Chen F."/>
            <person name="Bruce D."/>
            <person name="Goodwin L."/>
            <person name="Pitluck S."/>
            <person name="Ivanova N."/>
            <person name="Mavrommatis K."/>
            <person name="Mikhailova N."/>
            <person name="Pati A."/>
            <person name="Chen A."/>
            <person name="Palaniappan K."/>
            <person name="Goker M."/>
            <person name="Spring S."/>
            <person name="Land M."/>
            <person name="Hauser L."/>
            <person name="Chang Y.J."/>
            <person name="Jeffries C.C."/>
            <person name="Chain P."/>
            <person name="Bristow J."/>
            <person name="Eisen J.A."/>
            <person name="Markowitz V."/>
            <person name="Hugenholtz P."/>
            <person name="Kyrpides N.C."/>
            <person name="Klenk H.P."/>
            <person name="Lapidus A."/>
        </authorList>
    </citation>
    <scope>NUCLEOTIDE SEQUENCE [LARGE SCALE GENOMIC DNA]</scope>
    <source>
        <strain evidence="5">DSM 10331 / JCM 15462 / NBRC 103882 / ICP</strain>
    </source>
</reference>
<evidence type="ECO:0000313" key="5">
    <source>
        <dbReference type="Proteomes" id="UP000000771"/>
    </source>
</evidence>
<dbReference type="eggNOG" id="COG0111">
    <property type="taxonomic scope" value="Bacteria"/>
</dbReference>
<dbReference type="GO" id="GO:0016618">
    <property type="term" value="F:hydroxypyruvate reductase [NAD(P)H] activity"/>
    <property type="evidence" value="ECO:0007669"/>
    <property type="project" value="TreeGrafter"/>
</dbReference>
<dbReference type="CDD" id="cd12166">
    <property type="entry name" value="2-Hacid_dh_7"/>
    <property type="match status" value="1"/>
</dbReference>
<dbReference type="InterPro" id="IPR050223">
    <property type="entry name" value="D-isomer_2-hydroxyacid_DH"/>
</dbReference>
<keyword evidence="2" id="KW-0520">NAD</keyword>
<evidence type="ECO:0000313" key="4">
    <source>
        <dbReference type="EMBL" id="ACU53051.1"/>
    </source>
</evidence>
<dbReference type="SUPFAM" id="SSF51735">
    <property type="entry name" value="NAD(P)-binding Rossmann-fold domains"/>
    <property type="match status" value="1"/>
</dbReference>
<dbReference type="GO" id="GO:0030267">
    <property type="term" value="F:glyoxylate reductase (NADPH) activity"/>
    <property type="evidence" value="ECO:0007669"/>
    <property type="project" value="TreeGrafter"/>
</dbReference>
<dbReference type="PROSITE" id="PS00671">
    <property type="entry name" value="D_2_HYDROXYACID_DH_3"/>
    <property type="match status" value="1"/>
</dbReference>
<evidence type="ECO:0000259" key="3">
    <source>
        <dbReference type="Pfam" id="PF02826"/>
    </source>
</evidence>
<dbReference type="Proteomes" id="UP000000771">
    <property type="component" value="Chromosome"/>
</dbReference>
<keyword evidence="5" id="KW-1185">Reference proteome</keyword>
<evidence type="ECO:0000256" key="2">
    <source>
        <dbReference type="ARBA" id="ARBA00023027"/>
    </source>
</evidence>
<dbReference type="AlphaFoldDB" id="C7M1K2"/>
<dbReference type="KEGG" id="afo:Afer_0080"/>
<dbReference type="RefSeq" id="WP_012784170.1">
    <property type="nucleotide sequence ID" value="NC_013124.1"/>
</dbReference>
<dbReference type="InterPro" id="IPR029753">
    <property type="entry name" value="D-isomer_DH_CS"/>
</dbReference>
<protein>
    <submittedName>
        <fullName evidence="4">D-isomer specific 2-hydroxyacid dehydrogenase NAD-binding</fullName>
    </submittedName>
</protein>
<dbReference type="InterPro" id="IPR006140">
    <property type="entry name" value="D-isomer_DH_NAD-bd"/>
</dbReference>
<name>C7M1K2_ACIFD</name>
<dbReference type="GO" id="GO:0051287">
    <property type="term" value="F:NAD binding"/>
    <property type="evidence" value="ECO:0007669"/>
    <property type="project" value="InterPro"/>
</dbReference>
<dbReference type="STRING" id="525909.Afer_0080"/>
<dbReference type="PANTHER" id="PTHR10996:SF178">
    <property type="entry name" value="2-HYDROXYACID DEHYDROGENASE YGL185C-RELATED"/>
    <property type="match status" value="1"/>
</dbReference>
<sequence>MQIVVPTALTELITRIPDAPIVTWDPGDPIDDRLAMTTFFVPAYAAGGAALEPLPRMRHLEVLQLLTAGVDRVVGQIGEGVTLCNARGVHDDATAELAVALLLAATRGLSEFALAQHEGRWERRVMPSLAGARVAIIGYGAIGRAIEARLAPFGVEIVRVARTPRFNPDVLAFDEFAPILPTLAGIVVVVPLTDATRHLIDAALLARLPDGAVVVNVARGPVVDTEALVAELASGRLRAGLDVTDPEPLPPFHPLWHLPNVVLTPHVGGDVAGLETRASALVERNVRRYMAGLPLLNVVRGEY</sequence>
<dbReference type="PANTHER" id="PTHR10996">
    <property type="entry name" value="2-HYDROXYACID DEHYDROGENASE-RELATED"/>
    <property type="match status" value="1"/>
</dbReference>
<gene>
    <name evidence="4" type="ordered locus">Afer_0080</name>
</gene>
<organism evidence="4 5">
    <name type="scientific">Acidimicrobium ferrooxidans (strain DSM 10331 / JCM 15462 / NBRC 103882 / ICP)</name>
    <dbReference type="NCBI Taxonomy" id="525909"/>
    <lineage>
        <taxon>Bacteria</taxon>
        <taxon>Bacillati</taxon>
        <taxon>Actinomycetota</taxon>
        <taxon>Acidimicrobiia</taxon>
        <taxon>Acidimicrobiales</taxon>
        <taxon>Acidimicrobiaceae</taxon>
        <taxon>Acidimicrobium</taxon>
    </lineage>
</organism>
<dbReference type="GO" id="GO:0005829">
    <property type="term" value="C:cytosol"/>
    <property type="evidence" value="ECO:0007669"/>
    <property type="project" value="TreeGrafter"/>
</dbReference>
<keyword evidence="1" id="KW-0560">Oxidoreductase</keyword>
<dbReference type="OrthoDB" id="4324715at2"/>
<dbReference type="Gene3D" id="3.40.50.720">
    <property type="entry name" value="NAD(P)-binding Rossmann-like Domain"/>
    <property type="match status" value="2"/>
</dbReference>
<dbReference type="InterPro" id="IPR036291">
    <property type="entry name" value="NAD(P)-bd_dom_sf"/>
</dbReference>
<dbReference type="EMBL" id="CP001631">
    <property type="protein sequence ID" value="ACU53051.1"/>
    <property type="molecule type" value="Genomic_DNA"/>
</dbReference>
<dbReference type="Pfam" id="PF02826">
    <property type="entry name" value="2-Hacid_dh_C"/>
    <property type="match status" value="1"/>
</dbReference>
<accession>C7M1K2</accession>
<dbReference type="HOGENOM" id="CLU_019796_1_0_11"/>
<evidence type="ECO:0000256" key="1">
    <source>
        <dbReference type="ARBA" id="ARBA00023002"/>
    </source>
</evidence>
<feature type="domain" description="D-isomer specific 2-hydroxyacid dehydrogenase NAD-binding" evidence="3">
    <location>
        <begin position="99"/>
        <end position="268"/>
    </location>
</feature>
<proteinExistence type="predicted"/>